<name>A0A8S5RAF5_9VIRU</name>
<organism evidence="1">
    <name type="scientific">virus sp. ctQcs9</name>
    <dbReference type="NCBI Taxonomy" id="2825816"/>
    <lineage>
        <taxon>Viruses</taxon>
    </lineage>
</organism>
<dbReference type="EMBL" id="BK059082">
    <property type="protein sequence ID" value="DAE28138.1"/>
    <property type="molecule type" value="Genomic_DNA"/>
</dbReference>
<evidence type="ECO:0000313" key="1">
    <source>
        <dbReference type="EMBL" id="DAE28138.1"/>
    </source>
</evidence>
<proteinExistence type="predicted"/>
<accession>A0A8S5RAF5</accession>
<sequence length="55" mass="6074">MGASSYTGTDYDYFKLECGKNATDAKGTGATWTTIVNWTPVRGYPGFNTINFNRI</sequence>
<protein>
    <submittedName>
        <fullName evidence="1">Uncharacterized protein</fullName>
    </submittedName>
</protein>
<reference evidence="1" key="1">
    <citation type="journal article" date="2021" name="Proc. Natl. Acad. Sci. U.S.A.">
        <title>A Catalog of Tens of Thousands of Viruses from Human Metagenomes Reveals Hidden Associations with Chronic Diseases.</title>
        <authorList>
            <person name="Tisza M.J."/>
            <person name="Buck C.B."/>
        </authorList>
    </citation>
    <scope>NUCLEOTIDE SEQUENCE</scope>
    <source>
        <strain evidence="1">CtQcs9</strain>
    </source>
</reference>